<dbReference type="Gene3D" id="3.30.700.10">
    <property type="entry name" value="Glycoprotein, Type 4 Pilin"/>
    <property type="match status" value="1"/>
</dbReference>
<feature type="domain" description="DUF1559" evidence="1">
    <location>
        <begin position="33"/>
        <end position="333"/>
    </location>
</feature>
<dbReference type="InterPro" id="IPR045584">
    <property type="entry name" value="Pilin-like"/>
</dbReference>
<dbReference type="NCBIfam" id="TIGR04294">
    <property type="entry name" value="pre_pil_HX9DG"/>
    <property type="match status" value="1"/>
</dbReference>
<accession>A0AAU7CIK9</accession>
<dbReference type="PANTHER" id="PTHR30093:SF2">
    <property type="entry name" value="TYPE II SECRETION SYSTEM PROTEIN H"/>
    <property type="match status" value="1"/>
</dbReference>
<sequence>MRTRSRTAFTLIELLVVIAIIAVLIALLLPAVQAAREAARRSQCVNNMKQIGLALHNYHSTNNAFPLGATWQPFETTGWSFTATGGLTGASQDNWSCWSIQAQMLPSMEQMAIYNSINFNFSCYRGTAGPVNSTAFTTRIASFLCPSDGNAGNTNTNNYHGSIGTSLYSTNNADSTGIFNYQQKYTVADIKDGTSNTIAFSEALVGERSSGTFGRGNSTGNVASAGFGTGQPYDVSGRLSDIKADIQACIGAFKSSTSTNPRNDRGFRWGQGAMGLTLFNTVITPNGAQFNACRIGCCTQASHAHYQVATSNHSGGVNALLGDGSVKFIKDSIAYPTWWALGTRGFGEVISADSY</sequence>
<proteinExistence type="predicted"/>
<dbReference type="RefSeq" id="WP_406697727.1">
    <property type="nucleotide sequence ID" value="NZ_CP155447.1"/>
</dbReference>
<dbReference type="PANTHER" id="PTHR30093">
    <property type="entry name" value="GENERAL SECRETION PATHWAY PROTEIN G"/>
    <property type="match status" value="1"/>
</dbReference>
<protein>
    <submittedName>
        <fullName evidence="2">DUF1559 domain-containing protein</fullName>
    </submittedName>
</protein>
<dbReference type="AlphaFoldDB" id="A0AAU7CIK9"/>
<name>A0AAU7CIK9_9BACT</name>
<evidence type="ECO:0000313" key="2">
    <source>
        <dbReference type="EMBL" id="XBH04923.1"/>
    </source>
</evidence>
<dbReference type="EMBL" id="CP155447">
    <property type="protein sequence ID" value="XBH04923.1"/>
    <property type="molecule type" value="Genomic_DNA"/>
</dbReference>
<dbReference type="NCBIfam" id="TIGR02532">
    <property type="entry name" value="IV_pilin_GFxxxE"/>
    <property type="match status" value="1"/>
</dbReference>
<dbReference type="SUPFAM" id="SSF54523">
    <property type="entry name" value="Pili subunits"/>
    <property type="match status" value="1"/>
</dbReference>
<evidence type="ECO:0000259" key="1">
    <source>
        <dbReference type="Pfam" id="PF07596"/>
    </source>
</evidence>
<dbReference type="InterPro" id="IPR011453">
    <property type="entry name" value="DUF1559"/>
</dbReference>
<dbReference type="InterPro" id="IPR027558">
    <property type="entry name" value="Pre_pil_HX9DG_C"/>
</dbReference>
<dbReference type="InterPro" id="IPR012902">
    <property type="entry name" value="N_methyl_site"/>
</dbReference>
<dbReference type="Pfam" id="PF07596">
    <property type="entry name" value="SBP_bac_10"/>
    <property type="match status" value="1"/>
</dbReference>
<gene>
    <name evidence="2" type="ORF">V5E97_02580</name>
</gene>
<reference evidence="2" key="1">
    <citation type="submission" date="2024-05" db="EMBL/GenBank/DDBJ databases">
        <title>Planctomycetes of the genus Singulisphaera possess chitinolytic capabilities.</title>
        <authorList>
            <person name="Ivanova A."/>
        </authorList>
    </citation>
    <scope>NUCLEOTIDE SEQUENCE</scope>
    <source>
        <strain evidence="2">Ch08T</strain>
    </source>
</reference>
<dbReference type="Pfam" id="PF07963">
    <property type="entry name" value="N_methyl"/>
    <property type="match status" value="1"/>
</dbReference>
<organism evidence="2">
    <name type="scientific">Singulisphaera sp. Ch08</name>
    <dbReference type="NCBI Taxonomy" id="3120278"/>
    <lineage>
        <taxon>Bacteria</taxon>
        <taxon>Pseudomonadati</taxon>
        <taxon>Planctomycetota</taxon>
        <taxon>Planctomycetia</taxon>
        <taxon>Isosphaerales</taxon>
        <taxon>Isosphaeraceae</taxon>
        <taxon>Singulisphaera</taxon>
    </lineage>
</organism>